<protein>
    <recommendedName>
        <fullName evidence="1">glycerol-3-phosphate dehydrogenase</fullName>
        <ecNumber evidence="1">1.1.5.3</ecNumber>
    </recommendedName>
</protein>
<dbReference type="InterPro" id="IPR000447">
    <property type="entry name" value="G3P_DH_FAD-dep"/>
</dbReference>
<dbReference type="PANTHER" id="PTHR11985">
    <property type="entry name" value="GLYCEROL-3-PHOSPHATE DEHYDROGENASE"/>
    <property type="match status" value="1"/>
</dbReference>
<evidence type="ECO:0000256" key="3">
    <source>
        <dbReference type="ARBA" id="ARBA00022827"/>
    </source>
</evidence>
<dbReference type="InterPro" id="IPR031656">
    <property type="entry name" value="DAO_C"/>
</dbReference>
<feature type="domain" description="Alpha-glycerophosphate oxidase C-terminal" evidence="6">
    <location>
        <begin position="117"/>
        <end position="190"/>
    </location>
</feature>
<keyword evidence="3" id="KW-0274">FAD</keyword>
<accession>A0A8T8SA76</accession>
<gene>
    <name evidence="7" type="ORF">A4X13_0g9355</name>
</gene>
<evidence type="ECO:0000256" key="5">
    <source>
        <dbReference type="SAM" id="MobiDB-lite"/>
    </source>
</evidence>
<evidence type="ECO:0000256" key="1">
    <source>
        <dbReference type="ARBA" id="ARBA00013029"/>
    </source>
</evidence>
<keyword evidence="8" id="KW-1185">Reference proteome</keyword>
<evidence type="ECO:0000259" key="6">
    <source>
        <dbReference type="Pfam" id="PF16901"/>
    </source>
</evidence>
<evidence type="ECO:0000313" key="8">
    <source>
        <dbReference type="Proteomes" id="UP000077521"/>
    </source>
</evidence>
<keyword evidence="4" id="KW-0560">Oxidoreductase</keyword>
<dbReference type="InterPro" id="IPR038299">
    <property type="entry name" value="DAO_C_sf"/>
</dbReference>
<dbReference type="AlphaFoldDB" id="A0A8T8SA76"/>
<comment type="caution">
    <text evidence="7">The sequence shown here is derived from an EMBL/GenBank/DDBJ whole genome shotgun (WGS) entry which is preliminary data.</text>
</comment>
<dbReference type="EMBL" id="LWDF02002530">
    <property type="protein sequence ID" value="KAE8235855.1"/>
    <property type="molecule type" value="Genomic_DNA"/>
</dbReference>
<organism evidence="7 8">
    <name type="scientific">Tilletia indica</name>
    <dbReference type="NCBI Taxonomy" id="43049"/>
    <lineage>
        <taxon>Eukaryota</taxon>
        <taxon>Fungi</taxon>
        <taxon>Dikarya</taxon>
        <taxon>Basidiomycota</taxon>
        <taxon>Ustilaginomycotina</taxon>
        <taxon>Exobasidiomycetes</taxon>
        <taxon>Tilletiales</taxon>
        <taxon>Tilletiaceae</taxon>
        <taxon>Tilletia</taxon>
    </lineage>
</organism>
<proteinExistence type="predicted"/>
<evidence type="ECO:0000256" key="4">
    <source>
        <dbReference type="ARBA" id="ARBA00023002"/>
    </source>
</evidence>
<dbReference type="GO" id="GO:0004368">
    <property type="term" value="F:glycerol-3-phosphate dehydrogenase (quinone) activity"/>
    <property type="evidence" value="ECO:0007669"/>
    <property type="project" value="UniProtKB-EC"/>
</dbReference>
<dbReference type="PANTHER" id="PTHR11985:SF15">
    <property type="entry name" value="GLYCEROL-3-PHOSPHATE DEHYDROGENASE, MITOCHONDRIAL"/>
    <property type="match status" value="1"/>
</dbReference>
<dbReference type="GO" id="GO:0005739">
    <property type="term" value="C:mitochondrion"/>
    <property type="evidence" value="ECO:0007669"/>
    <property type="project" value="TreeGrafter"/>
</dbReference>
<dbReference type="Gene3D" id="1.10.8.870">
    <property type="entry name" value="Alpha-glycerophosphate oxidase, cap domain"/>
    <property type="match status" value="1"/>
</dbReference>
<dbReference type="GO" id="GO:0006072">
    <property type="term" value="P:glycerol-3-phosphate metabolic process"/>
    <property type="evidence" value="ECO:0007669"/>
    <property type="project" value="InterPro"/>
</dbReference>
<name>A0A8T8SA76_9BASI</name>
<reference evidence="7" key="2">
    <citation type="journal article" date="2019" name="IMA Fungus">
        <title>Genome sequencing and comparison of five Tilletia species to identify candidate genes for the detection of regulated species infecting wheat.</title>
        <authorList>
            <person name="Nguyen H.D.T."/>
            <person name="Sultana T."/>
            <person name="Kesanakurti P."/>
            <person name="Hambleton S."/>
        </authorList>
    </citation>
    <scope>NUCLEOTIDE SEQUENCE</scope>
    <source>
        <strain evidence="7">DAOMC 236416</strain>
    </source>
</reference>
<dbReference type="EC" id="1.1.5.3" evidence="1"/>
<evidence type="ECO:0000313" key="7">
    <source>
        <dbReference type="EMBL" id="KAE8235855.1"/>
    </source>
</evidence>
<feature type="region of interest" description="Disordered" evidence="5">
    <location>
        <begin position="88"/>
        <end position="118"/>
    </location>
</feature>
<sequence>MPSSEWQDWRKMDFDSSGAQEVSLWMMETCSGKGVPFEVRETCECISWAGTSDGISMIRERPAEYPYEQYPEIGTDLSTWTFAVLSRQTTHHQNEARPGGKIGGSNESAERDQAASAAKLEALHRQDSPSYPYIEAEARYACRSEYAATAVDFLARRSRLAILNAEAAVSALPRVIELMSKELSWDKKRQAEEYSDSVEFMASMGVPESRAVTLQNMGLAGLSKIMKDKKAKTKAKAMGKAEGH</sequence>
<keyword evidence="2" id="KW-0285">Flavoprotein</keyword>
<reference evidence="7" key="1">
    <citation type="submission" date="2016-04" db="EMBL/GenBank/DDBJ databases">
        <authorList>
            <person name="Nguyen H.D."/>
            <person name="Samba Siva P."/>
            <person name="Cullis J."/>
            <person name="Levesque C.A."/>
            <person name="Hambleton S."/>
        </authorList>
    </citation>
    <scope>NUCLEOTIDE SEQUENCE</scope>
    <source>
        <strain evidence="7">DAOMC 236416</strain>
    </source>
</reference>
<dbReference type="Proteomes" id="UP000077521">
    <property type="component" value="Unassembled WGS sequence"/>
</dbReference>
<dbReference type="Pfam" id="PF16901">
    <property type="entry name" value="DAO_C"/>
    <property type="match status" value="1"/>
</dbReference>
<evidence type="ECO:0000256" key="2">
    <source>
        <dbReference type="ARBA" id="ARBA00022630"/>
    </source>
</evidence>